<sequence length="334" mass="39294">MMPIVTIVIPTYNRAHVIEEALLSIQGQTYTNWECIIVDDGSTDNTLEVLKGFEKKDNRFKIHTRPKNRTKGANACRNIGIEKSQGAYLVFLDSDDTLAKKCLENRIQCFDKNKNIQGLIFSTGILSDDGKTVTPFSKKIEKDLDSQAYAKMLLSYDIPWQITNPIWKREVFDNYGGFDEHMLRFQDVDLHTKLMLCGVNVKKLDDIDFYYKLEDGFEKYQDDVFISKACTAILYYIKKYLQPSHDYTLDTQERKKYLAIMFLKTIHKFIYAKKRQALFKTFLKFEKQHKLLSGKTRRLLRLLYIIDTYQLLEKKGLGFYKLEKYARNQVFNFK</sequence>
<keyword evidence="2" id="KW-0808">Transferase</keyword>
<dbReference type="RefSeq" id="WP_089372955.1">
    <property type="nucleotide sequence ID" value="NZ_BMEP01000005.1"/>
</dbReference>
<name>A0A239BRR5_9FLAO</name>
<dbReference type="EMBL" id="FZNY01000006">
    <property type="protein sequence ID" value="SNS10101.1"/>
    <property type="molecule type" value="Genomic_DNA"/>
</dbReference>
<evidence type="ECO:0000313" key="3">
    <source>
        <dbReference type="Proteomes" id="UP000198379"/>
    </source>
</evidence>
<dbReference type="Pfam" id="PF00535">
    <property type="entry name" value="Glycos_transf_2"/>
    <property type="match status" value="1"/>
</dbReference>
<dbReference type="InterPro" id="IPR001173">
    <property type="entry name" value="Glyco_trans_2-like"/>
</dbReference>
<evidence type="ECO:0000313" key="2">
    <source>
        <dbReference type="EMBL" id="SNS10101.1"/>
    </source>
</evidence>
<dbReference type="OrthoDB" id="597270at2"/>
<dbReference type="GO" id="GO:0016758">
    <property type="term" value="F:hexosyltransferase activity"/>
    <property type="evidence" value="ECO:0007669"/>
    <property type="project" value="UniProtKB-ARBA"/>
</dbReference>
<gene>
    <name evidence="2" type="ORF">SAMN06265376_106360</name>
</gene>
<accession>A0A239BRR5</accession>
<keyword evidence="3" id="KW-1185">Reference proteome</keyword>
<dbReference type="AlphaFoldDB" id="A0A239BRR5"/>
<protein>
    <submittedName>
        <fullName evidence="2">Glycosyltransferase involved in cell wall bisynthesis</fullName>
    </submittedName>
</protein>
<dbReference type="InterPro" id="IPR029044">
    <property type="entry name" value="Nucleotide-diphossugar_trans"/>
</dbReference>
<dbReference type="Gene3D" id="3.90.550.10">
    <property type="entry name" value="Spore Coat Polysaccharide Biosynthesis Protein SpsA, Chain A"/>
    <property type="match status" value="1"/>
</dbReference>
<proteinExistence type="predicted"/>
<evidence type="ECO:0000259" key="1">
    <source>
        <dbReference type="Pfam" id="PF00535"/>
    </source>
</evidence>
<dbReference type="SUPFAM" id="SSF53448">
    <property type="entry name" value="Nucleotide-diphospho-sugar transferases"/>
    <property type="match status" value="1"/>
</dbReference>
<organism evidence="2 3">
    <name type="scientific">Dokdonia pacifica</name>
    <dbReference type="NCBI Taxonomy" id="1627892"/>
    <lineage>
        <taxon>Bacteria</taxon>
        <taxon>Pseudomonadati</taxon>
        <taxon>Bacteroidota</taxon>
        <taxon>Flavobacteriia</taxon>
        <taxon>Flavobacteriales</taxon>
        <taxon>Flavobacteriaceae</taxon>
        <taxon>Dokdonia</taxon>
    </lineage>
</organism>
<feature type="domain" description="Glycosyltransferase 2-like" evidence="1">
    <location>
        <begin position="6"/>
        <end position="124"/>
    </location>
</feature>
<dbReference type="PANTHER" id="PTHR22916">
    <property type="entry name" value="GLYCOSYLTRANSFERASE"/>
    <property type="match status" value="1"/>
</dbReference>
<reference evidence="2 3" key="1">
    <citation type="submission" date="2017-06" db="EMBL/GenBank/DDBJ databases">
        <authorList>
            <person name="Kim H.J."/>
            <person name="Triplett B.A."/>
        </authorList>
    </citation>
    <scope>NUCLEOTIDE SEQUENCE [LARGE SCALE GENOMIC DNA]</scope>
    <source>
        <strain evidence="2 3">DSM 25597</strain>
    </source>
</reference>
<dbReference type="CDD" id="cd00761">
    <property type="entry name" value="Glyco_tranf_GTA_type"/>
    <property type="match status" value="1"/>
</dbReference>
<dbReference type="Proteomes" id="UP000198379">
    <property type="component" value="Unassembled WGS sequence"/>
</dbReference>